<dbReference type="Pfam" id="PF12698">
    <property type="entry name" value="ABC2_membrane_3"/>
    <property type="match status" value="1"/>
</dbReference>
<feature type="transmembrane region" description="Helical" evidence="6">
    <location>
        <begin position="530"/>
        <end position="551"/>
    </location>
</feature>
<evidence type="ECO:0000313" key="9">
    <source>
        <dbReference type="EMBL" id="RNM41312.1"/>
    </source>
</evidence>
<evidence type="ECO:0000313" key="11">
    <source>
        <dbReference type="Proteomes" id="UP000270112"/>
    </source>
</evidence>
<dbReference type="NCBIfam" id="TIGR03061">
    <property type="entry name" value="pip_yhgE_Nterm"/>
    <property type="match status" value="1"/>
</dbReference>
<evidence type="ECO:0000256" key="6">
    <source>
        <dbReference type="SAM" id="Phobius"/>
    </source>
</evidence>
<comment type="subcellular location">
    <subcellularLocation>
        <location evidence="1">Membrane</location>
        <topology evidence="1">Multi-pass membrane protein</topology>
    </subcellularLocation>
</comment>
<dbReference type="InterPro" id="IPR013525">
    <property type="entry name" value="ABC2_TM"/>
</dbReference>
<evidence type="ECO:0000256" key="5">
    <source>
        <dbReference type="SAM" id="Coils"/>
    </source>
</evidence>
<dbReference type="InterPro" id="IPR051328">
    <property type="entry name" value="T7SS_ABC-Transporter"/>
</dbReference>
<dbReference type="PANTHER" id="PTHR43077:SF10">
    <property type="entry name" value="TRANSPORT PERMEASE PROTEIN"/>
    <property type="match status" value="1"/>
</dbReference>
<sequence length="731" mass="77784">MRNIWEIFVADLKNATKSAVGVVVLVGLVVVPAMYAWFNILGGWDPYENTDGLKIAVANADEGYSSDLVPVDLNIGDSVVAALRANDQFAWEFVSEDEAVESVRSGSCYAAIVIPESFSADMMTLFSTDIKHSDIVYYSNQKENAIAPRVTDKGASAVQASIDETFASTVDEVGLKVISQLITFMDGDAMSSYAATLSRNLEYLEADLDNAADQATAFSALLVSTSSLVQTTSGIMGDSGAASASSRSAIDEASAGLASVGDALSEATAVADGTLAQSGESFDVIARSIDKGLEAAEKPAGEVAGDLKKASDDLQHLSDNLVQVRDAIQDIEDANASPTPEDTAANKETIEKFDRAIRSLDSLKKGIDGLSHDVGKTLETAAEDRRDVESLLGQARESLSGIRTDYESGLSYQAETLRSTLSSVRYSAERVSGDVGYVLSSLTGVSNALAGDLDGTRVALDQAGDALKRASAKLKAQREELAEALSVGDLEQVKRIVGSDPEGMASFLSSPVSIDRHSVYGIANYGSSMAAFYTVLSLWVGSIILVAMMKVEVPERRIAALGSDVRLHQRYLGRFCIFAVLAFLQSTFVCLGDLLFLGIQCEHPLLFMLAGWAVALVFSFLVYTLVVSFGDIGKAVAVVLLVMQVAGSGGTLPIEMTAPFFQAVYPFLPFTHGIAAMHACIGGIYGSEYAVQIGQLLLFLVPALLLGLVLRKPVIKLNDFVIEKLEETKIM</sequence>
<name>A0A3N0IYB6_9ACTN</name>
<dbReference type="GO" id="GO:0140359">
    <property type="term" value="F:ABC-type transporter activity"/>
    <property type="evidence" value="ECO:0007669"/>
    <property type="project" value="InterPro"/>
</dbReference>
<dbReference type="PANTHER" id="PTHR43077">
    <property type="entry name" value="TRANSPORT PERMEASE YVFS-RELATED"/>
    <property type="match status" value="1"/>
</dbReference>
<evidence type="ECO:0000256" key="2">
    <source>
        <dbReference type="ARBA" id="ARBA00022692"/>
    </source>
</evidence>
<keyword evidence="2 6" id="KW-0812">Transmembrane</keyword>
<feature type="domain" description="ABC-2 type transporter transmembrane" evidence="7">
    <location>
        <begin position="505"/>
        <end position="708"/>
    </location>
</feature>
<evidence type="ECO:0000259" key="7">
    <source>
        <dbReference type="Pfam" id="PF12698"/>
    </source>
</evidence>
<reference evidence="11" key="2">
    <citation type="submission" date="2018-05" db="EMBL/GenBank/DDBJ databases">
        <title>Genome Sequencing of selected type strains of the family Eggerthellaceae.</title>
        <authorList>
            <person name="Danylec N."/>
            <person name="Stoll D.A."/>
            <person name="Doetsch A."/>
            <person name="Huch M."/>
        </authorList>
    </citation>
    <scope>NUCLEOTIDE SEQUENCE [LARGE SCALE GENOMIC DNA]</scope>
    <source>
        <strain evidence="11">DSM 16107</strain>
    </source>
</reference>
<accession>A0A3N0IYB6</accession>
<evidence type="ECO:0000313" key="8">
    <source>
        <dbReference type="EMBL" id="RDB69472.1"/>
    </source>
</evidence>
<evidence type="ECO:0000256" key="4">
    <source>
        <dbReference type="ARBA" id="ARBA00023136"/>
    </source>
</evidence>
<dbReference type="OrthoDB" id="9811483at2"/>
<comment type="caution">
    <text evidence="9">The sequence shown here is derived from an EMBL/GenBank/DDBJ whole genome shotgun (WGS) entry which is preliminary data.</text>
</comment>
<evidence type="ECO:0000313" key="10">
    <source>
        <dbReference type="Proteomes" id="UP000253817"/>
    </source>
</evidence>
<feature type="coiled-coil region" evidence="5">
    <location>
        <begin position="460"/>
        <end position="487"/>
    </location>
</feature>
<dbReference type="AlphaFoldDB" id="A0A3N0IYB6"/>
<dbReference type="InterPro" id="IPR017501">
    <property type="entry name" value="Phage_infect_YhgE_C"/>
</dbReference>
<dbReference type="Gene3D" id="3.40.1710.10">
    <property type="entry name" value="abc type-2 transporter like domain"/>
    <property type="match status" value="1"/>
</dbReference>
<dbReference type="GO" id="GO:0016020">
    <property type="term" value="C:membrane"/>
    <property type="evidence" value="ECO:0007669"/>
    <property type="project" value="UniProtKB-SubCell"/>
</dbReference>
<gene>
    <name evidence="8" type="ORF">C1876_06800</name>
    <name evidence="9" type="ORF">DMP09_10280</name>
</gene>
<feature type="transmembrane region" description="Helical" evidence="6">
    <location>
        <begin position="691"/>
        <end position="710"/>
    </location>
</feature>
<feature type="transmembrane region" description="Helical" evidence="6">
    <location>
        <begin position="605"/>
        <end position="626"/>
    </location>
</feature>
<dbReference type="NCBIfam" id="TIGR03062">
    <property type="entry name" value="pip_yhgE_Cterm"/>
    <property type="match status" value="1"/>
</dbReference>
<organism evidence="9 11">
    <name type="scientific">Eggerthella sinensis</name>
    <dbReference type="NCBI Taxonomy" id="242230"/>
    <lineage>
        <taxon>Bacteria</taxon>
        <taxon>Bacillati</taxon>
        <taxon>Actinomycetota</taxon>
        <taxon>Coriobacteriia</taxon>
        <taxon>Eggerthellales</taxon>
        <taxon>Eggerthellaceae</taxon>
        <taxon>Eggerthella</taxon>
    </lineage>
</organism>
<feature type="coiled-coil region" evidence="5">
    <location>
        <begin position="307"/>
        <end position="334"/>
    </location>
</feature>
<dbReference type="Proteomes" id="UP000270112">
    <property type="component" value="Unassembled WGS sequence"/>
</dbReference>
<evidence type="ECO:0000256" key="3">
    <source>
        <dbReference type="ARBA" id="ARBA00022989"/>
    </source>
</evidence>
<dbReference type="EMBL" id="QICC01000041">
    <property type="protein sequence ID" value="RNM41312.1"/>
    <property type="molecule type" value="Genomic_DNA"/>
</dbReference>
<keyword evidence="10" id="KW-1185">Reference proteome</keyword>
<feature type="transmembrane region" description="Helical" evidence="6">
    <location>
        <begin position="571"/>
        <end position="598"/>
    </location>
</feature>
<proteinExistence type="predicted"/>
<dbReference type="EMBL" id="PPTT01000009">
    <property type="protein sequence ID" value="RDB69472.1"/>
    <property type="molecule type" value="Genomic_DNA"/>
</dbReference>
<keyword evidence="4 6" id="KW-0472">Membrane</keyword>
<feature type="transmembrane region" description="Helical" evidence="6">
    <location>
        <begin position="632"/>
        <end position="652"/>
    </location>
</feature>
<dbReference type="Proteomes" id="UP000253817">
    <property type="component" value="Unassembled WGS sequence"/>
</dbReference>
<keyword evidence="3 6" id="KW-1133">Transmembrane helix</keyword>
<protein>
    <submittedName>
        <fullName evidence="9">YhgE/Pip domain-containing protein</fullName>
    </submittedName>
</protein>
<dbReference type="RefSeq" id="WP_114545962.1">
    <property type="nucleotide sequence ID" value="NZ_PPTT01000009.1"/>
</dbReference>
<dbReference type="InterPro" id="IPR017500">
    <property type="entry name" value="Phage_infect_YhgE_N"/>
</dbReference>
<keyword evidence="5" id="KW-0175">Coiled coil</keyword>
<evidence type="ECO:0000256" key="1">
    <source>
        <dbReference type="ARBA" id="ARBA00004141"/>
    </source>
</evidence>
<feature type="transmembrane region" description="Helical" evidence="6">
    <location>
        <begin position="20"/>
        <end position="38"/>
    </location>
</feature>
<reference evidence="9" key="3">
    <citation type="journal article" date="2019" name="Microbiol. Resour. Announc.">
        <title>Draft Genome Sequences of Type Strains of Gordonibacter faecihominis, Paraeggerthella hongkongensis, Parvibacter caecicola,Slackia equolifaciens, Slackia faecicanis, and Slackia isoflavoniconvertens.</title>
        <authorList>
            <person name="Danylec N."/>
            <person name="Stoll D.A."/>
            <person name="Dotsch A."/>
            <person name="Huch M."/>
        </authorList>
    </citation>
    <scope>NUCLEOTIDE SEQUENCE</scope>
    <source>
        <strain evidence="9">DSM 16107</strain>
    </source>
</reference>
<reference evidence="8 10" key="1">
    <citation type="journal article" date="2018" name="Elife">
        <title>Discovery and characterization of a prevalent human gut bacterial enzyme sufficient for the inactivation of a family of plant toxins.</title>
        <authorList>
            <person name="Koppel N."/>
            <person name="Bisanz J.E."/>
            <person name="Pandelia M.E."/>
            <person name="Turnbaugh P.J."/>
            <person name="Balskus E.P."/>
        </authorList>
    </citation>
    <scope>NUCLEOTIDE SEQUENCE [LARGE SCALE GENOMIC DNA]</scope>
    <source>
        <strain evidence="8 10">DSM 16107</strain>
    </source>
</reference>